<evidence type="ECO:0000256" key="1">
    <source>
        <dbReference type="SAM" id="MobiDB-lite"/>
    </source>
</evidence>
<evidence type="ECO:0000313" key="2">
    <source>
        <dbReference type="EMBL" id="KAJ1137660.1"/>
    </source>
</evidence>
<dbReference type="EMBL" id="JANPWB010000010">
    <property type="protein sequence ID" value="KAJ1137660.1"/>
    <property type="molecule type" value="Genomic_DNA"/>
</dbReference>
<comment type="caution">
    <text evidence="2">The sequence shown here is derived from an EMBL/GenBank/DDBJ whole genome shotgun (WGS) entry which is preliminary data.</text>
</comment>
<name>A0AAV7QHC5_PLEWA</name>
<evidence type="ECO:0000313" key="3">
    <source>
        <dbReference type="Proteomes" id="UP001066276"/>
    </source>
</evidence>
<accession>A0AAV7QHC5</accession>
<proteinExistence type="predicted"/>
<dbReference type="Proteomes" id="UP001066276">
    <property type="component" value="Chromosome 6"/>
</dbReference>
<keyword evidence="3" id="KW-1185">Reference proteome</keyword>
<protein>
    <submittedName>
        <fullName evidence="2">Uncharacterized protein</fullName>
    </submittedName>
</protein>
<feature type="region of interest" description="Disordered" evidence="1">
    <location>
        <begin position="53"/>
        <end position="99"/>
    </location>
</feature>
<reference evidence="2" key="1">
    <citation type="journal article" date="2022" name="bioRxiv">
        <title>Sequencing and chromosome-scale assembly of the giantPleurodeles waltlgenome.</title>
        <authorList>
            <person name="Brown T."/>
            <person name="Elewa A."/>
            <person name="Iarovenko S."/>
            <person name="Subramanian E."/>
            <person name="Araus A.J."/>
            <person name="Petzold A."/>
            <person name="Susuki M."/>
            <person name="Suzuki K.-i.T."/>
            <person name="Hayashi T."/>
            <person name="Toyoda A."/>
            <person name="Oliveira C."/>
            <person name="Osipova E."/>
            <person name="Leigh N.D."/>
            <person name="Simon A."/>
            <person name="Yun M.H."/>
        </authorList>
    </citation>
    <scope>NUCLEOTIDE SEQUENCE</scope>
    <source>
        <strain evidence="2">20211129_DDA</strain>
        <tissue evidence="2">Liver</tissue>
    </source>
</reference>
<organism evidence="2 3">
    <name type="scientific">Pleurodeles waltl</name>
    <name type="common">Iberian ribbed newt</name>
    <dbReference type="NCBI Taxonomy" id="8319"/>
    <lineage>
        <taxon>Eukaryota</taxon>
        <taxon>Metazoa</taxon>
        <taxon>Chordata</taxon>
        <taxon>Craniata</taxon>
        <taxon>Vertebrata</taxon>
        <taxon>Euteleostomi</taxon>
        <taxon>Amphibia</taxon>
        <taxon>Batrachia</taxon>
        <taxon>Caudata</taxon>
        <taxon>Salamandroidea</taxon>
        <taxon>Salamandridae</taxon>
        <taxon>Pleurodelinae</taxon>
        <taxon>Pleurodeles</taxon>
    </lineage>
</organism>
<dbReference type="AlphaFoldDB" id="A0AAV7QHC5"/>
<sequence>MVKRSEGSPRLPLSIRFDLGRGAMWILTAQTVGAGTTLPGTDDLLLALLLFTSDPHRGPQSPPRGPSDQEPTGLPQAPTACTEPAAPGWRGGRDAQGRG</sequence>
<gene>
    <name evidence="2" type="ORF">NDU88_004058</name>
</gene>